<reference evidence="5 6" key="1">
    <citation type="journal article" date="2024" name="bioRxiv">
        <title>Comparative genomics of Cryptococcus and Kwoniella reveals pathogenesis evolution and contrasting karyotype dynamics via intercentromeric recombination or chromosome fusion.</title>
        <authorList>
            <person name="Coelho M.A."/>
            <person name="David-Palma M."/>
            <person name="Shea T."/>
            <person name="Bowers K."/>
            <person name="McGinley-Smith S."/>
            <person name="Mohammad A.W."/>
            <person name="Gnirke A."/>
            <person name="Yurkov A.M."/>
            <person name="Nowrousian M."/>
            <person name="Sun S."/>
            <person name="Cuomo C.A."/>
            <person name="Heitman J."/>
        </authorList>
    </citation>
    <scope>NUCLEOTIDE SEQUENCE [LARGE SCALE GENOMIC DNA]</scope>
    <source>
        <strain evidence="5 6">CBS 13917</strain>
    </source>
</reference>
<dbReference type="GO" id="GO:0015937">
    <property type="term" value="P:coenzyme A biosynthetic process"/>
    <property type="evidence" value="ECO:0007669"/>
    <property type="project" value="UniProtKB-KW"/>
</dbReference>
<feature type="compositionally biased region" description="Low complexity" evidence="4">
    <location>
        <begin position="84"/>
        <end position="105"/>
    </location>
</feature>
<evidence type="ECO:0000313" key="6">
    <source>
        <dbReference type="Proteomes" id="UP001388673"/>
    </source>
</evidence>
<feature type="region of interest" description="Disordered" evidence="4">
    <location>
        <begin position="77"/>
        <end position="176"/>
    </location>
</feature>
<dbReference type="KEGG" id="kne:92178292"/>
<dbReference type="GO" id="GO:0005524">
    <property type="term" value="F:ATP binding"/>
    <property type="evidence" value="ECO:0007669"/>
    <property type="project" value="UniProtKB-KW"/>
</dbReference>
<gene>
    <name evidence="5" type="ORF">IAR55_001033</name>
</gene>
<keyword evidence="5" id="KW-0808">Transferase</keyword>
<evidence type="ECO:0000256" key="4">
    <source>
        <dbReference type="SAM" id="MobiDB-lite"/>
    </source>
</evidence>
<dbReference type="SUPFAM" id="SSF53067">
    <property type="entry name" value="Actin-like ATPase domain"/>
    <property type="match status" value="2"/>
</dbReference>
<evidence type="ECO:0000313" key="5">
    <source>
        <dbReference type="EMBL" id="KAK8865885.1"/>
    </source>
</evidence>
<protein>
    <submittedName>
        <fullName evidence="5">Pantothenate kinase</fullName>
    </submittedName>
</protein>
<dbReference type="InterPro" id="IPR043129">
    <property type="entry name" value="ATPase_NBD"/>
</dbReference>
<dbReference type="EMBL" id="JBCAWK010000002">
    <property type="protein sequence ID" value="KAK8865885.1"/>
    <property type="molecule type" value="Genomic_DNA"/>
</dbReference>
<evidence type="ECO:0000256" key="1">
    <source>
        <dbReference type="ARBA" id="ARBA00022741"/>
    </source>
</evidence>
<dbReference type="GO" id="GO:0004594">
    <property type="term" value="F:pantothenate kinase activity"/>
    <property type="evidence" value="ECO:0007669"/>
    <property type="project" value="TreeGrafter"/>
</dbReference>
<keyword evidence="5" id="KW-0418">Kinase</keyword>
<dbReference type="Proteomes" id="UP001388673">
    <property type="component" value="Unassembled WGS sequence"/>
</dbReference>
<dbReference type="RefSeq" id="XP_066805364.1">
    <property type="nucleotide sequence ID" value="XM_066944163.1"/>
</dbReference>
<organism evidence="5 6">
    <name type="scientific">Kwoniella newhampshirensis</name>
    <dbReference type="NCBI Taxonomy" id="1651941"/>
    <lineage>
        <taxon>Eukaryota</taxon>
        <taxon>Fungi</taxon>
        <taxon>Dikarya</taxon>
        <taxon>Basidiomycota</taxon>
        <taxon>Agaricomycotina</taxon>
        <taxon>Tremellomycetes</taxon>
        <taxon>Tremellales</taxon>
        <taxon>Cryptococcaceae</taxon>
        <taxon>Kwoniella</taxon>
    </lineage>
</organism>
<keyword evidence="6" id="KW-1185">Reference proteome</keyword>
<dbReference type="Gene3D" id="3.30.420.40">
    <property type="match status" value="1"/>
</dbReference>
<dbReference type="AlphaFoldDB" id="A0AAW0Z4H4"/>
<dbReference type="GO" id="GO:0005829">
    <property type="term" value="C:cytosol"/>
    <property type="evidence" value="ECO:0007669"/>
    <property type="project" value="TreeGrafter"/>
</dbReference>
<keyword evidence="3" id="KW-0173">Coenzyme A biosynthesis</keyword>
<dbReference type="NCBIfam" id="TIGR00555">
    <property type="entry name" value="panK_eukar"/>
    <property type="match status" value="1"/>
</dbReference>
<dbReference type="PANTHER" id="PTHR12280">
    <property type="entry name" value="PANTOTHENATE KINASE"/>
    <property type="match status" value="1"/>
</dbReference>
<proteinExistence type="predicted"/>
<keyword evidence="1" id="KW-0547">Nucleotide-binding</keyword>
<dbReference type="CDD" id="cd24123">
    <property type="entry name" value="ASKHA_NBD_PanK-II_Pank4"/>
    <property type="match status" value="1"/>
</dbReference>
<dbReference type="GO" id="GO:0005634">
    <property type="term" value="C:nucleus"/>
    <property type="evidence" value="ECO:0007669"/>
    <property type="project" value="TreeGrafter"/>
</dbReference>
<evidence type="ECO:0000256" key="3">
    <source>
        <dbReference type="ARBA" id="ARBA00022993"/>
    </source>
</evidence>
<keyword evidence="2" id="KW-0067">ATP-binding</keyword>
<evidence type="ECO:0000256" key="2">
    <source>
        <dbReference type="ARBA" id="ARBA00022840"/>
    </source>
</evidence>
<dbReference type="PANTHER" id="PTHR12280:SF20">
    <property type="entry name" value="4'-PHOSPHOPANTETHEINE PHOSPHATASE"/>
    <property type="match status" value="1"/>
</dbReference>
<name>A0AAW0Z4H4_9TREE</name>
<sequence length="538" mass="58293">MPTQTQMPDISIPQARRIAVDTTGAQIVQEESPATRDSRGIYLPHYIEPVSHIAIDIGGSLAKVVYFTRSNLPISTTPPASGHSSPFLPPSQSLIQPPPIASSSRRSSDESPALNPHSHAPFDPSPPEHRRPTVNGALTPGVLHADYQTSTTPPPVRASRSSISSHPKLRRSSLPPPLPGGLLNFARFETDNIEGLITFLQELISTSAAANRVSLEKMKRNVKVMATGGGAHKYYDQLRSELGVEVRREEEMECLILGLGFVTRVPEEVFWFSEELVYKVSHPESSTAVNTAHLTIPASELPRPSPTPPAYQVTFAPTPSSKDLAPHFPCLIVNIGSGVSIVKVDEDGRFERVSGTSLGGGTLWGLLSLLTDADSFDEMLMLSEQGDNSAVDMLVGDIYGSDYSKIGLKSSTIASSFGKVFKKGSTPGQRKKTFKQEDIARSLLYAISNNIGHVAYMNAAKYGLDKVFFGGCFIRGHAATISTLSYAIRFWSKGTMRACFLRHEGFLGAIGAWIKNVDKVEEADNGNAVSNEDETTQD</sequence>
<dbReference type="InterPro" id="IPR004567">
    <property type="entry name" value="Type_II_PanK"/>
</dbReference>
<dbReference type="Gene3D" id="3.30.420.510">
    <property type="match status" value="1"/>
</dbReference>
<dbReference type="FunFam" id="3.30.420.40:FF:000115">
    <property type="entry name" value="Pantothenate kinase PanK"/>
    <property type="match status" value="1"/>
</dbReference>
<dbReference type="Pfam" id="PF03630">
    <property type="entry name" value="Fumble"/>
    <property type="match status" value="1"/>
</dbReference>
<accession>A0AAW0Z4H4</accession>
<comment type="caution">
    <text evidence="5">The sequence shown here is derived from an EMBL/GenBank/DDBJ whole genome shotgun (WGS) entry which is preliminary data.</text>
</comment>
<dbReference type="GeneID" id="92178292"/>